<protein>
    <submittedName>
        <fullName evidence="1">Uncharacterized protein</fullName>
    </submittedName>
</protein>
<sequence>MACQGIHKKNVEGKKSVDAMVELSEEALGSEYRVPISKLESRPLGSQPFPQEYPVEMRYLP</sequence>
<proteinExistence type="predicted"/>
<comment type="caution">
    <text evidence="1">The sequence shown here is derived from an EMBL/GenBank/DDBJ whole genome shotgun (WGS) entry which is preliminary data.</text>
</comment>
<evidence type="ECO:0000313" key="1">
    <source>
        <dbReference type="EMBL" id="PMB73176.1"/>
    </source>
</evidence>
<dbReference type="AlphaFoldDB" id="A0A2N6P0Y4"/>
<gene>
    <name evidence="1" type="ORF">BM221_000596</name>
</gene>
<evidence type="ECO:0000313" key="2">
    <source>
        <dbReference type="Proteomes" id="UP000235728"/>
    </source>
</evidence>
<dbReference type="EMBL" id="MRVG01000001">
    <property type="protein sequence ID" value="PMB73176.1"/>
    <property type="molecule type" value="Genomic_DNA"/>
</dbReference>
<dbReference type="Proteomes" id="UP000235728">
    <property type="component" value="Unassembled WGS sequence"/>
</dbReference>
<organism evidence="1 2">
    <name type="scientific">Beauveria bassiana</name>
    <name type="common">White muscardine disease fungus</name>
    <name type="synonym">Tritirachium shiotae</name>
    <dbReference type="NCBI Taxonomy" id="176275"/>
    <lineage>
        <taxon>Eukaryota</taxon>
        <taxon>Fungi</taxon>
        <taxon>Dikarya</taxon>
        <taxon>Ascomycota</taxon>
        <taxon>Pezizomycotina</taxon>
        <taxon>Sordariomycetes</taxon>
        <taxon>Hypocreomycetidae</taxon>
        <taxon>Hypocreales</taxon>
        <taxon>Cordycipitaceae</taxon>
        <taxon>Beauveria</taxon>
    </lineage>
</organism>
<reference evidence="1 2" key="1">
    <citation type="journal article" date="2016" name="Appl. Microbiol. Biotechnol.">
        <title>Characterization of T-DNA insertion mutants with decreased virulence in the entomopathogenic fungus Beauveria bassiana JEF-007.</title>
        <authorList>
            <person name="Kim S."/>
            <person name="Lee S.J."/>
            <person name="Nai Y.S."/>
            <person name="Yu J.S."/>
            <person name="Lee M.R."/>
            <person name="Yang Y.T."/>
            <person name="Kim J.S."/>
        </authorList>
    </citation>
    <scope>NUCLEOTIDE SEQUENCE [LARGE SCALE GENOMIC DNA]</scope>
    <source>
        <strain evidence="1 2">JEF-007</strain>
    </source>
</reference>
<accession>A0A2N6P0Y4</accession>
<name>A0A2N6P0Y4_BEABA</name>